<dbReference type="Proteomes" id="UP001324427">
    <property type="component" value="Unassembled WGS sequence"/>
</dbReference>
<accession>A0AAV9JSI9</accession>
<evidence type="ECO:0000313" key="3">
    <source>
        <dbReference type="Proteomes" id="UP001324427"/>
    </source>
</evidence>
<dbReference type="AlphaFoldDB" id="A0AAV9JSI9"/>
<dbReference type="EMBL" id="JAVFHQ010000009">
    <property type="protein sequence ID" value="KAK4547972.1"/>
    <property type="molecule type" value="Genomic_DNA"/>
</dbReference>
<keyword evidence="3" id="KW-1185">Reference proteome</keyword>
<sequence length="309" mass="33416">MPCLKLDHTHNWPTEGPLTIERCERFCNFCDGADAKHSWKFAWFLRRHVKAVHIQSGQYPNIEMAEGWTRAEGGHPRRSNGAAKKKAPARRSRKVIESPISSPEPSEALSSPSQASVDLNDMGAKHHGRSLSIGESIQVATGAELLHQSFNDASSSSQASLMSDVHSTGAVNHQDPFTVPQPYGGDAYSSPSQASVEHGNIPTGDVNVQDTSTAYPYEDVHSSSSHASVVYNTLPTGVADFQGAFGFAQPQEDVHSSPSQTSLIYEDFPAGAINLQGDYEDIPTGAIDLQGDYGLNLPFDETVTDHMLP</sequence>
<feature type="region of interest" description="Disordered" evidence="1">
    <location>
        <begin position="71"/>
        <end position="129"/>
    </location>
</feature>
<proteinExistence type="predicted"/>
<evidence type="ECO:0000256" key="1">
    <source>
        <dbReference type="SAM" id="MobiDB-lite"/>
    </source>
</evidence>
<comment type="caution">
    <text evidence="2">The sequence shown here is derived from an EMBL/GenBank/DDBJ whole genome shotgun (WGS) entry which is preliminary data.</text>
</comment>
<gene>
    <name evidence="2" type="ORF">LTR36_010691</name>
</gene>
<feature type="compositionally biased region" description="Low complexity" evidence="1">
    <location>
        <begin position="97"/>
        <end position="116"/>
    </location>
</feature>
<evidence type="ECO:0000313" key="2">
    <source>
        <dbReference type="EMBL" id="KAK4547972.1"/>
    </source>
</evidence>
<organism evidence="2 3">
    <name type="scientific">Oleoguttula mirabilis</name>
    <dbReference type="NCBI Taxonomy" id="1507867"/>
    <lineage>
        <taxon>Eukaryota</taxon>
        <taxon>Fungi</taxon>
        <taxon>Dikarya</taxon>
        <taxon>Ascomycota</taxon>
        <taxon>Pezizomycotina</taxon>
        <taxon>Dothideomycetes</taxon>
        <taxon>Dothideomycetidae</taxon>
        <taxon>Mycosphaerellales</taxon>
        <taxon>Teratosphaeriaceae</taxon>
        <taxon>Oleoguttula</taxon>
    </lineage>
</organism>
<feature type="compositionally biased region" description="Basic residues" evidence="1">
    <location>
        <begin position="83"/>
        <end position="93"/>
    </location>
</feature>
<reference evidence="2 3" key="1">
    <citation type="submission" date="2021-11" db="EMBL/GenBank/DDBJ databases">
        <title>Black yeast isolated from Biological Soil Crust.</title>
        <authorList>
            <person name="Kurbessoian T."/>
        </authorList>
    </citation>
    <scope>NUCLEOTIDE SEQUENCE [LARGE SCALE GENOMIC DNA]</scope>
    <source>
        <strain evidence="2 3">CCFEE 5522</strain>
    </source>
</reference>
<protein>
    <submittedName>
        <fullName evidence="2">Uncharacterized protein</fullName>
    </submittedName>
</protein>
<name>A0AAV9JSI9_9PEZI</name>